<name>A0ACC1T9L7_9APHY</name>
<keyword evidence="2" id="KW-1185">Reference proteome</keyword>
<evidence type="ECO:0000313" key="1">
    <source>
        <dbReference type="EMBL" id="KAJ3556410.1"/>
    </source>
</evidence>
<dbReference type="Proteomes" id="UP001148662">
    <property type="component" value="Unassembled WGS sequence"/>
</dbReference>
<sequence length="224" mass="24413">MPNRSAHLLLPRAKSSTALLLLLLPSLFVEAVSVNVTVDDTIPDPVTGATFTYAPTGRWNVGNNCTGCLAQPDPSLVYDGTWHDATYSRTEIGKDETQTAQISFNGYALYVYGIVSQSTISPNSTADISFYIDGELSGVFTYTPPGESSYLYNVCLYANDSLSAGSHSFMLQNGVAGGITSLVLFDYIIYTQDRRPEPDTYLIVNCSSCHICNSISHFRRLTFA</sequence>
<organism evidence="1 2">
    <name type="scientific">Phlebia brevispora</name>
    <dbReference type="NCBI Taxonomy" id="194682"/>
    <lineage>
        <taxon>Eukaryota</taxon>
        <taxon>Fungi</taxon>
        <taxon>Dikarya</taxon>
        <taxon>Basidiomycota</taxon>
        <taxon>Agaricomycotina</taxon>
        <taxon>Agaricomycetes</taxon>
        <taxon>Polyporales</taxon>
        <taxon>Meruliaceae</taxon>
        <taxon>Phlebia</taxon>
    </lineage>
</organism>
<proteinExistence type="predicted"/>
<evidence type="ECO:0000313" key="2">
    <source>
        <dbReference type="Proteomes" id="UP001148662"/>
    </source>
</evidence>
<comment type="caution">
    <text evidence="1">The sequence shown here is derived from an EMBL/GenBank/DDBJ whole genome shotgun (WGS) entry which is preliminary data.</text>
</comment>
<accession>A0ACC1T9L7</accession>
<gene>
    <name evidence="1" type="ORF">NM688_g2044</name>
</gene>
<reference evidence="1" key="1">
    <citation type="submission" date="2022-07" db="EMBL/GenBank/DDBJ databases">
        <title>Genome Sequence of Phlebia brevispora.</title>
        <authorList>
            <person name="Buettner E."/>
        </authorList>
    </citation>
    <scope>NUCLEOTIDE SEQUENCE</scope>
    <source>
        <strain evidence="1">MPL23</strain>
    </source>
</reference>
<protein>
    <submittedName>
        <fullName evidence="1">Uncharacterized protein</fullName>
    </submittedName>
</protein>
<dbReference type="EMBL" id="JANHOG010000243">
    <property type="protein sequence ID" value="KAJ3556410.1"/>
    <property type="molecule type" value="Genomic_DNA"/>
</dbReference>